<dbReference type="InterPro" id="IPR027417">
    <property type="entry name" value="P-loop_NTPase"/>
</dbReference>
<protein>
    <recommendedName>
        <fullName evidence="1">G domain-containing protein</fullName>
    </recommendedName>
</protein>
<dbReference type="STRING" id="86259.A0A4Z1NK24"/>
<evidence type="ECO:0000259" key="1">
    <source>
        <dbReference type="Pfam" id="PF01926"/>
    </source>
</evidence>
<comment type="caution">
    <text evidence="2">The sequence shown here is derived from an EMBL/GenBank/DDBJ whole genome shotgun (WGS) entry which is preliminary data.</text>
</comment>
<dbReference type="Gene3D" id="3.40.50.300">
    <property type="entry name" value="P-loop containing nucleotide triphosphate hydrolases"/>
    <property type="match status" value="1"/>
</dbReference>
<dbReference type="GO" id="GO:0005525">
    <property type="term" value="F:GTP binding"/>
    <property type="evidence" value="ECO:0007669"/>
    <property type="project" value="InterPro"/>
</dbReference>
<sequence length="159" mass="17883">MVNISRSAIQSRRNGLIPSQVWGTHRDQALLLRIGNRKSRETLQRETVNDEDSRAILLMGATGAGKSSSIAAATGRSVKIGHTLESCTLKTTRWKYIAHDKSEIYLVDTPGFNDTHGHIGLYTFEEAQDHFCHLSAPYHRKANYRLNKTESPNATRHVR</sequence>
<keyword evidence="3" id="KW-1185">Reference proteome</keyword>
<evidence type="ECO:0000313" key="2">
    <source>
        <dbReference type="EMBL" id="TID14202.1"/>
    </source>
</evidence>
<dbReference type="EMBL" id="SNSC02000023">
    <property type="protein sequence ID" value="TID14202.1"/>
    <property type="molecule type" value="Genomic_DNA"/>
</dbReference>
<reference evidence="2 3" key="1">
    <citation type="submission" date="2019-04" db="EMBL/GenBank/DDBJ databases">
        <title>High contiguity whole genome sequence and gene annotation resource for two Venturia nashicola isolates.</title>
        <authorList>
            <person name="Prokchorchik M."/>
            <person name="Won K."/>
            <person name="Lee Y."/>
            <person name="Choi E.D."/>
            <person name="Segonzac C."/>
            <person name="Sohn K.H."/>
        </authorList>
    </citation>
    <scope>NUCLEOTIDE SEQUENCE [LARGE SCALE GENOMIC DNA]</scope>
    <source>
        <strain evidence="2 3">PRI2</strain>
    </source>
</reference>
<dbReference type="Pfam" id="PF01926">
    <property type="entry name" value="MMR_HSR1"/>
    <property type="match status" value="1"/>
</dbReference>
<dbReference type="AlphaFoldDB" id="A0A4Z1NK24"/>
<dbReference type="CDD" id="cd00882">
    <property type="entry name" value="Ras_like_GTPase"/>
    <property type="match status" value="1"/>
</dbReference>
<organism evidence="2 3">
    <name type="scientific">Venturia nashicola</name>
    <dbReference type="NCBI Taxonomy" id="86259"/>
    <lineage>
        <taxon>Eukaryota</taxon>
        <taxon>Fungi</taxon>
        <taxon>Dikarya</taxon>
        <taxon>Ascomycota</taxon>
        <taxon>Pezizomycotina</taxon>
        <taxon>Dothideomycetes</taxon>
        <taxon>Pleosporomycetidae</taxon>
        <taxon>Venturiales</taxon>
        <taxon>Venturiaceae</taxon>
        <taxon>Venturia</taxon>
    </lineage>
</organism>
<evidence type="ECO:0000313" key="3">
    <source>
        <dbReference type="Proteomes" id="UP000298493"/>
    </source>
</evidence>
<feature type="domain" description="G" evidence="1">
    <location>
        <begin position="56"/>
        <end position="117"/>
    </location>
</feature>
<proteinExistence type="predicted"/>
<name>A0A4Z1NK24_9PEZI</name>
<dbReference type="Proteomes" id="UP000298493">
    <property type="component" value="Unassembled WGS sequence"/>
</dbReference>
<dbReference type="InterPro" id="IPR006073">
    <property type="entry name" value="GTP-bd"/>
</dbReference>
<accession>A0A4Z1NK24</accession>
<gene>
    <name evidence="2" type="ORF">E6O75_ATG09281</name>
</gene>
<dbReference type="SUPFAM" id="SSF52540">
    <property type="entry name" value="P-loop containing nucleoside triphosphate hydrolases"/>
    <property type="match status" value="1"/>
</dbReference>